<dbReference type="OrthoDB" id="6513042at2759"/>
<proteinExistence type="predicted"/>
<evidence type="ECO:0000313" key="1">
    <source>
        <dbReference type="EMBL" id="KAF3949257.1"/>
    </source>
</evidence>
<organism evidence="1 2">
    <name type="scientific">Castanea mollissima</name>
    <name type="common">Chinese chestnut</name>
    <dbReference type="NCBI Taxonomy" id="60419"/>
    <lineage>
        <taxon>Eukaryota</taxon>
        <taxon>Viridiplantae</taxon>
        <taxon>Streptophyta</taxon>
        <taxon>Embryophyta</taxon>
        <taxon>Tracheophyta</taxon>
        <taxon>Spermatophyta</taxon>
        <taxon>Magnoliopsida</taxon>
        <taxon>eudicotyledons</taxon>
        <taxon>Gunneridae</taxon>
        <taxon>Pentapetalae</taxon>
        <taxon>rosids</taxon>
        <taxon>fabids</taxon>
        <taxon>Fagales</taxon>
        <taxon>Fagaceae</taxon>
        <taxon>Castanea</taxon>
    </lineage>
</organism>
<name>A0A8J4V973_9ROSI</name>
<dbReference type="Gene3D" id="2.170.260.10">
    <property type="entry name" value="paz domain"/>
    <property type="match status" value="1"/>
</dbReference>
<sequence>MSNLGDELQDNSQFVMMLERGNMKQRDQLFDIIRSERSVTDTAMNRDPDAHILKACTIEEVNAYHVDATGASVTADSKLPEKNIIVKSKESASGAGTIQRKELNGTTCIRALSKTWGEKTKLDVEVVNNTSAESPFDGNIDNASSKYMTFSEYFNKKYGITLMHPGQPLCG</sequence>
<gene>
    <name evidence="1" type="ORF">CMV_024851</name>
</gene>
<dbReference type="SUPFAM" id="SSF101690">
    <property type="entry name" value="PAZ domain"/>
    <property type="match status" value="1"/>
</dbReference>
<dbReference type="Proteomes" id="UP000737018">
    <property type="component" value="Unassembled WGS sequence"/>
</dbReference>
<dbReference type="EMBL" id="JRKL02006221">
    <property type="protein sequence ID" value="KAF3949257.1"/>
    <property type="molecule type" value="Genomic_DNA"/>
</dbReference>
<reference evidence="1" key="1">
    <citation type="submission" date="2020-03" db="EMBL/GenBank/DDBJ databases">
        <title>Castanea mollissima Vanexum genome sequencing.</title>
        <authorList>
            <person name="Staton M."/>
        </authorList>
    </citation>
    <scope>NUCLEOTIDE SEQUENCE</scope>
    <source>
        <tissue evidence="1">Leaf</tissue>
    </source>
</reference>
<keyword evidence="2" id="KW-1185">Reference proteome</keyword>
<evidence type="ECO:0000313" key="2">
    <source>
        <dbReference type="Proteomes" id="UP000737018"/>
    </source>
</evidence>
<dbReference type="AlphaFoldDB" id="A0A8J4V973"/>
<protein>
    <submittedName>
        <fullName evidence="1">Uncharacterized protein</fullName>
    </submittedName>
</protein>
<dbReference type="InterPro" id="IPR036085">
    <property type="entry name" value="PAZ_dom_sf"/>
</dbReference>
<accession>A0A8J4V973</accession>
<comment type="caution">
    <text evidence="1">The sequence shown here is derived from an EMBL/GenBank/DDBJ whole genome shotgun (WGS) entry which is preliminary data.</text>
</comment>